<dbReference type="EMBL" id="UXUI01007287">
    <property type="protein sequence ID" value="VDD86779.1"/>
    <property type="molecule type" value="Genomic_DNA"/>
</dbReference>
<feature type="region of interest" description="Disordered" evidence="1">
    <location>
        <begin position="67"/>
        <end position="114"/>
    </location>
</feature>
<organism evidence="5">
    <name type="scientific">Enterobius vermicularis</name>
    <name type="common">Human pinworm</name>
    <dbReference type="NCBI Taxonomy" id="51028"/>
    <lineage>
        <taxon>Eukaryota</taxon>
        <taxon>Metazoa</taxon>
        <taxon>Ecdysozoa</taxon>
        <taxon>Nematoda</taxon>
        <taxon>Chromadorea</taxon>
        <taxon>Rhabditida</taxon>
        <taxon>Spirurina</taxon>
        <taxon>Oxyuridomorpha</taxon>
        <taxon>Oxyuroidea</taxon>
        <taxon>Oxyuridae</taxon>
        <taxon>Enterobius</taxon>
    </lineage>
</organism>
<evidence type="ECO:0000313" key="3">
    <source>
        <dbReference type="EMBL" id="VDD86779.1"/>
    </source>
</evidence>
<dbReference type="Pfam" id="PF03299">
    <property type="entry name" value="TF_AP-2"/>
    <property type="match status" value="1"/>
</dbReference>
<feature type="region of interest" description="Disordered" evidence="1">
    <location>
        <begin position="1"/>
        <end position="39"/>
    </location>
</feature>
<dbReference type="STRING" id="51028.A0A0N4UXF5"/>
<evidence type="ECO:0000313" key="4">
    <source>
        <dbReference type="Proteomes" id="UP000274131"/>
    </source>
</evidence>
<dbReference type="OrthoDB" id="6252992at2759"/>
<protein>
    <submittedName>
        <fullName evidence="5">TF_AP-2 domain-containing protein</fullName>
    </submittedName>
</protein>
<feature type="compositionally biased region" description="Basic and acidic residues" evidence="1">
    <location>
        <begin position="1"/>
        <end position="15"/>
    </location>
</feature>
<feature type="domain" description="Transcription factor AP-2 C-terminal" evidence="2">
    <location>
        <begin position="126"/>
        <end position="149"/>
    </location>
</feature>
<sequence>MLSSRQDRSAIDRISTKLLQRRMTETKRASSPVESENAKRAKYLPRDVFREENVGVETANHFILGEPSKQEVVDDEKAASLSGSNNDNEELIVEEHNSDSESSDYGTIEGSSSPILSTPANSDDVFCTVPGRLSLLSSISKYKVTVGELLESYGKGAFSSPDFILLKTCIWMVGSGLLI</sequence>
<evidence type="ECO:0000313" key="5">
    <source>
        <dbReference type="WBParaSite" id="EVEC_0000221401-mRNA-1"/>
    </source>
</evidence>
<dbReference type="WBParaSite" id="EVEC_0000221401-mRNA-1">
    <property type="protein sequence ID" value="EVEC_0000221401-mRNA-1"/>
    <property type="gene ID" value="EVEC_0000221401"/>
</dbReference>
<gene>
    <name evidence="3" type="ORF">EVEC_LOCUS1922</name>
</gene>
<reference evidence="5" key="1">
    <citation type="submission" date="2017-02" db="UniProtKB">
        <authorList>
            <consortium name="WormBaseParasite"/>
        </authorList>
    </citation>
    <scope>IDENTIFICATION</scope>
</reference>
<evidence type="ECO:0000259" key="2">
    <source>
        <dbReference type="Pfam" id="PF03299"/>
    </source>
</evidence>
<reference evidence="3 4" key="2">
    <citation type="submission" date="2018-10" db="EMBL/GenBank/DDBJ databases">
        <authorList>
            <consortium name="Pathogen Informatics"/>
        </authorList>
    </citation>
    <scope>NUCLEOTIDE SEQUENCE [LARGE SCALE GENOMIC DNA]</scope>
</reference>
<name>A0A0N4UXF5_ENTVE</name>
<feature type="compositionally biased region" description="Basic and acidic residues" evidence="1">
    <location>
        <begin position="68"/>
        <end position="78"/>
    </location>
</feature>
<proteinExistence type="predicted"/>
<keyword evidence="4" id="KW-1185">Reference proteome</keyword>
<accession>A0A0N4UXF5</accession>
<feature type="compositionally biased region" description="Polar residues" evidence="1">
    <location>
        <begin position="103"/>
        <end position="114"/>
    </location>
</feature>
<dbReference type="AlphaFoldDB" id="A0A0N4UXF5"/>
<dbReference type="Proteomes" id="UP000274131">
    <property type="component" value="Unassembled WGS sequence"/>
</dbReference>
<evidence type="ECO:0000256" key="1">
    <source>
        <dbReference type="SAM" id="MobiDB-lite"/>
    </source>
</evidence>
<dbReference type="InterPro" id="IPR013854">
    <property type="entry name" value="TF_AP2_C"/>
</dbReference>